<dbReference type="InterPro" id="IPR000387">
    <property type="entry name" value="Tyr_Pase_dom"/>
</dbReference>
<gene>
    <name evidence="7" type="ORF">MEDL_44854</name>
</gene>
<sequence length="957" mass="107421">MDGFKLYVTNTSTIPPVGFLCYEDGPGLPNITQTIPCNQLGKYVIYYDDIGDVTYGPIVELCYVAINDNLASGGVVSQNPSGGPPANLANDGIVTTCSKTKGPNVTFHVDLQEKCIVTGLLIVLGGCPPTHYGPLCNTTCPPNCKGPCDLDVGHCIIGCTNGWTGDRCDQACPDSQFGKNCSNFCDGCISRSCDHVSGLCDNKTGCNPGYKSTSKCDTVKEQENVHLEAVKEGFYGESCSKECDSGYFGRNCGDFCVGCVSNICDKRAGLCKNTTGCEPGYLYEDYCNKTCDDGYFGANCTGKCNCLNDMCVKSTGQCIVGSKSPVEDSSNGAAIGGGVAAVIIVLLVVTQIDIQKERYVHRKKSSDNRSFSRQTETRNENEYANVNIAATIDEDDVTFTLKDGEDLDYQIDDNGDENVYNNVNSKYDVSMYNILIDDLKDAINDKQKDEGFKKSMRGLVYAHVEGSKEENKVKNRFLSTWPYDHSRVILRGNTKNDYINASYIDNFENKKAYIAAQDVCRFSIAKVKRVLPSDSKLTSLSNDYCVDVDVLNHKKCEQYWPESVSEPLLVNNFKITMTEERKYTFYVYRLLTVSLKNSTNVQERKIHHFHFIQWPDHGVPDSIKLVHFYRKVKDHKCNLKGPMVVHCSAGVGRTGTFIATDALYQHGQKVGYVNVMEYIEMMRKDRMNMVQTFVGLILRDNLGALLELFTVPNTSIPKNDDHFGPSKKTIPRNQKFYKVEFHQRLETLRPLYPSSAFTAATLKENIFKNSTKNILAHDRYRPYLMSYGKTRSDYINAVIIPKGQLWSGKNEVLEFEHFSIVQENASNSEQLQLTLHSKKKEQRKITVFTAPKLNVTSDAMLPSDILLDLLKTVKDCWEEQKGFITVVSSDGCTKIGLFVALYLSLEKMEIDDEVDVFQVVRAMQVRRPELLTELEEYEYCYKCIKEYLERDSLYANM</sequence>
<dbReference type="PROSITE" id="PS50056">
    <property type="entry name" value="TYR_PHOSPHATASE_2"/>
    <property type="match status" value="2"/>
</dbReference>
<evidence type="ECO:0000259" key="5">
    <source>
        <dbReference type="PROSITE" id="PS50055"/>
    </source>
</evidence>
<feature type="domain" description="Tyrosine-protein phosphatase" evidence="5">
    <location>
        <begin position="701"/>
        <end position="947"/>
    </location>
</feature>
<evidence type="ECO:0000256" key="4">
    <source>
        <dbReference type="ARBA" id="ARBA00022912"/>
    </source>
</evidence>
<evidence type="ECO:0000256" key="2">
    <source>
        <dbReference type="ARBA" id="ARBA00013064"/>
    </source>
</evidence>
<dbReference type="CDD" id="cd00047">
    <property type="entry name" value="PTPc"/>
    <property type="match status" value="1"/>
</dbReference>
<feature type="domain" description="Tyrosine specific protein phosphatases" evidence="6">
    <location>
        <begin position="867"/>
        <end position="938"/>
    </location>
</feature>
<dbReference type="SUPFAM" id="SSF52799">
    <property type="entry name" value="(Phosphotyrosine protein) phosphatases II"/>
    <property type="match status" value="2"/>
</dbReference>
<dbReference type="InterPro" id="IPR016130">
    <property type="entry name" value="Tyr_Pase_AS"/>
</dbReference>
<dbReference type="AlphaFoldDB" id="A0A8S3TEY7"/>
<feature type="domain" description="Tyrosine specific protein phosphatases" evidence="6">
    <location>
        <begin position="623"/>
        <end position="692"/>
    </location>
</feature>
<dbReference type="InterPro" id="IPR050348">
    <property type="entry name" value="Protein-Tyr_Phosphatase"/>
</dbReference>
<comment type="similarity">
    <text evidence="1">Belongs to the protein-tyrosine phosphatase family.</text>
</comment>
<evidence type="ECO:0000256" key="1">
    <source>
        <dbReference type="ARBA" id="ARBA00009580"/>
    </source>
</evidence>
<evidence type="ECO:0000259" key="6">
    <source>
        <dbReference type="PROSITE" id="PS50056"/>
    </source>
</evidence>
<evidence type="ECO:0000313" key="8">
    <source>
        <dbReference type="Proteomes" id="UP000683360"/>
    </source>
</evidence>
<dbReference type="InterPro" id="IPR000242">
    <property type="entry name" value="PTP_cat"/>
</dbReference>
<protein>
    <recommendedName>
        <fullName evidence="2">protein-tyrosine-phosphatase</fullName>
        <ecNumber evidence="2">3.1.3.48</ecNumber>
    </recommendedName>
</protein>
<dbReference type="Gene3D" id="3.90.190.10">
    <property type="entry name" value="Protein tyrosine phosphatase superfamily"/>
    <property type="match status" value="3"/>
</dbReference>
<dbReference type="OrthoDB" id="6118243at2759"/>
<dbReference type="InterPro" id="IPR029021">
    <property type="entry name" value="Prot-tyrosine_phosphatase-like"/>
</dbReference>
<dbReference type="SMART" id="SM00194">
    <property type="entry name" value="PTPc"/>
    <property type="match status" value="1"/>
</dbReference>
<keyword evidence="3 7" id="KW-0378">Hydrolase</keyword>
<dbReference type="PANTHER" id="PTHR19134:SF562">
    <property type="entry name" value="PROTEIN-TYROSINE-PHOSPHATASE"/>
    <property type="match status" value="1"/>
</dbReference>
<dbReference type="PRINTS" id="PR00700">
    <property type="entry name" value="PRTYPHPHTASE"/>
</dbReference>
<reference evidence="7" key="1">
    <citation type="submission" date="2021-03" db="EMBL/GenBank/DDBJ databases">
        <authorList>
            <person name="Bekaert M."/>
        </authorList>
    </citation>
    <scope>NUCLEOTIDE SEQUENCE</scope>
</reference>
<dbReference type="PANTHER" id="PTHR19134">
    <property type="entry name" value="RECEPTOR-TYPE TYROSINE-PROTEIN PHOSPHATASE"/>
    <property type="match status" value="1"/>
</dbReference>
<dbReference type="EC" id="3.1.3.48" evidence="2"/>
<proteinExistence type="inferred from homology"/>
<keyword evidence="4" id="KW-0904">Protein phosphatase</keyword>
<organism evidence="7 8">
    <name type="scientific">Mytilus edulis</name>
    <name type="common">Blue mussel</name>
    <dbReference type="NCBI Taxonomy" id="6550"/>
    <lineage>
        <taxon>Eukaryota</taxon>
        <taxon>Metazoa</taxon>
        <taxon>Spiralia</taxon>
        <taxon>Lophotrochozoa</taxon>
        <taxon>Mollusca</taxon>
        <taxon>Bivalvia</taxon>
        <taxon>Autobranchia</taxon>
        <taxon>Pteriomorphia</taxon>
        <taxon>Mytilida</taxon>
        <taxon>Mytiloidea</taxon>
        <taxon>Mytilidae</taxon>
        <taxon>Mytilinae</taxon>
        <taxon>Mytilus</taxon>
    </lineage>
</organism>
<name>A0A8S3TEY7_MYTED</name>
<dbReference type="PROSITE" id="PS00383">
    <property type="entry name" value="TYR_PHOSPHATASE_1"/>
    <property type="match status" value="1"/>
</dbReference>
<dbReference type="GO" id="GO:0004725">
    <property type="term" value="F:protein tyrosine phosphatase activity"/>
    <property type="evidence" value="ECO:0007669"/>
    <property type="project" value="UniProtKB-EC"/>
</dbReference>
<evidence type="ECO:0000256" key="3">
    <source>
        <dbReference type="ARBA" id="ARBA00022801"/>
    </source>
</evidence>
<dbReference type="Gene3D" id="2.170.300.10">
    <property type="entry name" value="Tie2 ligand-binding domain superfamily"/>
    <property type="match status" value="1"/>
</dbReference>
<dbReference type="SMART" id="SM00404">
    <property type="entry name" value="PTPc_motif"/>
    <property type="match status" value="2"/>
</dbReference>
<keyword evidence="8" id="KW-1185">Reference proteome</keyword>
<dbReference type="Pfam" id="PF00102">
    <property type="entry name" value="Y_phosphatase"/>
    <property type="match status" value="2"/>
</dbReference>
<comment type="caution">
    <text evidence="7">The sequence shown here is derived from an EMBL/GenBank/DDBJ whole genome shotgun (WGS) entry which is preliminary data.</text>
</comment>
<dbReference type="Proteomes" id="UP000683360">
    <property type="component" value="Unassembled WGS sequence"/>
</dbReference>
<dbReference type="PROSITE" id="PS50055">
    <property type="entry name" value="TYR_PHOSPHATASE_PTP"/>
    <property type="match status" value="2"/>
</dbReference>
<dbReference type="EMBL" id="CAJPWZ010002164">
    <property type="protein sequence ID" value="CAG2232086.1"/>
    <property type="molecule type" value="Genomic_DNA"/>
</dbReference>
<accession>A0A8S3TEY7</accession>
<evidence type="ECO:0000313" key="7">
    <source>
        <dbReference type="EMBL" id="CAG2232086.1"/>
    </source>
</evidence>
<feature type="domain" description="Tyrosine-protein phosphatase" evidence="5">
    <location>
        <begin position="466"/>
        <end position="692"/>
    </location>
</feature>
<dbReference type="InterPro" id="IPR003595">
    <property type="entry name" value="Tyr_Pase_cat"/>
</dbReference>